<evidence type="ECO:0000313" key="1">
    <source>
        <dbReference type="EMBL" id="KAK3080376.1"/>
    </source>
</evidence>
<accession>A0ACC3DUY4</accession>
<gene>
    <name evidence="1" type="ORF">LTS18_002022</name>
</gene>
<comment type="caution">
    <text evidence="1">The sequence shown here is derived from an EMBL/GenBank/DDBJ whole genome shotgun (WGS) entry which is preliminary data.</text>
</comment>
<proteinExistence type="predicted"/>
<organism evidence="1 2">
    <name type="scientific">Coniosporium uncinatum</name>
    <dbReference type="NCBI Taxonomy" id="93489"/>
    <lineage>
        <taxon>Eukaryota</taxon>
        <taxon>Fungi</taxon>
        <taxon>Dikarya</taxon>
        <taxon>Ascomycota</taxon>
        <taxon>Pezizomycotina</taxon>
        <taxon>Dothideomycetes</taxon>
        <taxon>Dothideomycetes incertae sedis</taxon>
        <taxon>Coniosporium</taxon>
    </lineage>
</organism>
<protein>
    <submittedName>
        <fullName evidence="1">Uncharacterized protein</fullName>
    </submittedName>
</protein>
<dbReference type="EMBL" id="JAWDJW010000601">
    <property type="protein sequence ID" value="KAK3080376.1"/>
    <property type="molecule type" value="Genomic_DNA"/>
</dbReference>
<sequence>MYQQQGPGTSPLFCPASPVVYASPNLTFTPTSPDYLPDSPEYASQDFMDMPLPSTPIAGGETPEYTPRAE</sequence>
<dbReference type="Proteomes" id="UP001186974">
    <property type="component" value="Unassembled WGS sequence"/>
</dbReference>
<reference evidence="1" key="1">
    <citation type="submission" date="2024-09" db="EMBL/GenBank/DDBJ databases">
        <title>Black Yeasts Isolated from many extreme environments.</title>
        <authorList>
            <person name="Coleine C."/>
            <person name="Stajich J.E."/>
            <person name="Selbmann L."/>
        </authorList>
    </citation>
    <scope>NUCLEOTIDE SEQUENCE</scope>
    <source>
        <strain evidence="1">CCFEE 5737</strain>
    </source>
</reference>
<evidence type="ECO:0000313" key="2">
    <source>
        <dbReference type="Proteomes" id="UP001186974"/>
    </source>
</evidence>
<name>A0ACC3DUY4_9PEZI</name>
<keyword evidence="2" id="KW-1185">Reference proteome</keyword>